<name>A0ABW8CWZ6_STRBI</name>
<dbReference type="SUPFAM" id="SSF54654">
    <property type="entry name" value="CI-2 family of serine protease inhibitors"/>
    <property type="match status" value="1"/>
</dbReference>
<feature type="chain" id="PRO_5046363190" evidence="3">
    <location>
        <begin position="22"/>
        <end position="116"/>
    </location>
</feature>
<sequence>MLLAALAAASATALIAPAATAAPETADAAATAVPAVLDAAALPGAPATDHAGTRTQWPETLGLPKAWAEKVILRDRPDLEIQHVPEGALVTMDYNENRVRIVHNAFGLVTQVPAIG</sequence>
<dbReference type="Proteomes" id="UP001614391">
    <property type="component" value="Unassembled WGS sequence"/>
</dbReference>
<evidence type="ECO:0000313" key="5">
    <source>
        <dbReference type="Proteomes" id="UP001614391"/>
    </source>
</evidence>
<gene>
    <name evidence="4" type="ORF">ACIGW0_22325</name>
</gene>
<dbReference type="InterPro" id="IPR000864">
    <property type="entry name" value="Prot_inh_pot1"/>
</dbReference>
<dbReference type="PRINTS" id="PR00292">
    <property type="entry name" value="POTATOINHBTR"/>
</dbReference>
<dbReference type="PANTHER" id="PTHR33091:SF29">
    <property type="entry name" value="SUBTILISIN INHIBITOR 1"/>
    <property type="match status" value="1"/>
</dbReference>
<keyword evidence="1 4" id="KW-0646">Protease inhibitor</keyword>
<dbReference type="Pfam" id="PF00280">
    <property type="entry name" value="potato_inhibit"/>
    <property type="match status" value="1"/>
</dbReference>
<dbReference type="GO" id="GO:0004867">
    <property type="term" value="F:serine-type endopeptidase inhibitor activity"/>
    <property type="evidence" value="ECO:0007669"/>
    <property type="project" value="UniProtKB-KW"/>
</dbReference>
<comment type="caution">
    <text evidence="4">The sequence shown here is derived from an EMBL/GenBank/DDBJ whole genome shotgun (WGS) entry which is preliminary data.</text>
</comment>
<dbReference type="InterPro" id="IPR036354">
    <property type="entry name" value="Prot_inh_pot1_sf"/>
</dbReference>
<proteinExistence type="predicted"/>
<keyword evidence="5" id="KW-1185">Reference proteome</keyword>
<evidence type="ECO:0000256" key="3">
    <source>
        <dbReference type="SAM" id="SignalP"/>
    </source>
</evidence>
<dbReference type="RefSeq" id="WP_234323139.1">
    <property type="nucleotide sequence ID" value="NZ_JBITYT010000010.1"/>
</dbReference>
<dbReference type="PANTHER" id="PTHR33091">
    <property type="entry name" value="PROTEIN, PUTATIVE, EXPRESSED-RELATED"/>
    <property type="match status" value="1"/>
</dbReference>
<dbReference type="Gene3D" id="3.30.10.10">
    <property type="entry name" value="Trypsin Inhibitor V, subunit A"/>
    <property type="match status" value="1"/>
</dbReference>
<accession>A0ABW8CWZ6</accession>
<dbReference type="EMBL" id="JBITYT010000010">
    <property type="protein sequence ID" value="MFI9122109.1"/>
    <property type="molecule type" value="Genomic_DNA"/>
</dbReference>
<reference evidence="4 5" key="1">
    <citation type="submission" date="2024-10" db="EMBL/GenBank/DDBJ databases">
        <title>The Natural Products Discovery Center: Release of the First 8490 Sequenced Strains for Exploring Actinobacteria Biosynthetic Diversity.</title>
        <authorList>
            <person name="Kalkreuter E."/>
            <person name="Kautsar S.A."/>
            <person name="Yang D."/>
            <person name="Bader C.D."/>
            <person name="Teijaro C.N."/>
            <person name="Fluegel L."/>
            <person name="Davis C.M."/>
            <person name="Simpson J.R."/>
            <person name="Lauterbach L."/>
            <person name="Steele A.D."/>
            <person name="Gui C."/>
            <person name="Meng S."/>
            <person name="Li G."/>
            <person name="Viehrig K."/>
            <person name="Ye F."/>
            <person name="Su P."/>
            <person name="Kiefer A.F."/>
            <person name="Nichols A."/>
            <person name="Cepeda A.J."/>
            <person name="Yan W."/>
            <person name="Fan B."/>
            <person name="Jiang Y."/>
            <person name="Adhikari A."/>
            <person name="Zheng C.-J."/>
            <person name="Schuster L."/>
            <person name="Cowan T.M."/>
            <person name="Smanski M.J."/>
            <person name="Chevrette M.G."/>
            <person name="De Carvalho L.P.S."/>
            <person name="Shen B."/>
        </authorList>
    </citation>
    <scope>NUCLEOTIDE SEQUENCE [LARGE SCALE GENOMIC DNA]</scope>
    <source>
        <strain evidence="4 5">NPDC053346</strain>
    </source>
</reference>
<evidence type="ECO:0000256" key="1">
    <source>
        <dbReference type="ARBA" id="ARBA00022690"/>
    </source>
</evidence>
<evidence type="ECO:0000313" key="4">
    <source>
        <dbReference type="EMBL" id="MFI9122109.1"/>
    </source>
</evidence>
<evidence type="ECO:0000256" key="2">
    <source>
        <dbReference type="ARBA" id="ARBA00022900"/>
    </source>
</evidence>
<organism evidence="4 5">
    <name type="scientific">Streptomyces bikiniensis</name>
    <dbReference type="NCBI Taxonomy" id="1896"/>
    <lineage>
        <taxon>Bacteria</taxon>
        <taxon>Bacillati</taxon>
        <taxon>Actinomycetota</taxon>
        <taxon>Actinomycetes</taxon>
        <taxon>Kitasatosporales</taxon>
        <taxon>Streptomycetaceae</taxon>
        <taxon>Streptomyces</taxon>
    </lineage>
</organism>
<keyword evidence="2 4" id="KW-0722">Serine protease inhibitor</keyword>
<protein>
    <submittedName>
        <fullName evidence="4">Serine protease inhibitor</fullName>
    </submittedName>
</protein>
<keyword evidence="3" id="KW-0732">Signal</keyword>
<feature type="signal peptide" evidence="3">
    <location>
        <begin position="1"/>
        <end position="21"/>
    </location>
</feature>